<organism evidence="2 3">
    <name type="scientific">Cercospora beticola</name>
    <name type="common">Sugarbeet leaf spot fungus</name>
    <dbReference type="NCBI Taxonomy" id="122368"/>
    <lineage>
        <taxon>Eukaryota</taxon>
        <taxon>Fungi</taxon>
        <taxon>Dikarya</taxon>
        <taxon>Ascomycota</taxon>
        <taxon>Pezizomycotina</taxon>
        <taxon>Dothideomycetes</taxon>
        <taxon>Dothideomycetidae</taxon>
        <taxon>Mycosphaerellales</taxon>
        <taxon>Mycosphaerellaceae</taxon>
        <taxon>Cercospora</taxon>
    </lineage>
</organism>
<feature type="region of interest" description="Disordered" evidence="1">
    <location>
        <begin position="46"/>
        <end position="65"/>
    </location>
</feature>
<name>A0A2G5HDC1_CERBT</name>
<feature type="compositionally biased region" description="Basic and acidic residues" evidence="1">
    <location>
        <begin position="56"/>
        <end position="65"/>
    </location>
</feature>
<comment type="caution">
    <text evidence="2">The sequence shown here is derived from an EMBL/GenBank/DDBJ whole genome shotgun (WGS) entry which is preliminary data.</text>
</comment>
<dbReference type="AlphaFoldDB" id="A0A2G5HDC1"/>
<sequence length="252" mass="27993">MAASLSHAATPLTMLAPFEASRDPMGLSAHNYLIQPQYTRHLSNVSQPADLQGGDHASDPADGERPASMMLMYRDDLRQSPLKTNDDARNLVSSNSYHVKASDKDLEEAEVESIIHDIVTGPSSPDPTENNSRFWSSPSLPIDEAELWGHEQASMSATGAEEQTVYVPLTASRRPAAQRKDLGEGLDWNKILLRSRSESNLVFLKSRDRSRFCEKVLMLEGNREDAEKWREQGNIAELDLLWPPKAKILLGG</sequence>
<dbReference type="Proteomes" id="UP000230605">
    <property type="component" value="Chromosome 9"/>
</dbReference>
<proteinExistence type="predicted"/>
<protein>
    <submittedName>
        <fullName evidence="2">Uncharacterized protein</fullName>
    </submittedName>
</protein>
<evidence type="ECO:0000256" key="1">
    <source>
        <dbReference type="SAM" id="MobiDB-lite"/>
    </source>
</evidence>
<accession>A0A2G5HDC1</accession>
<dbReference type="EMBL" id="LKMD01000107">
    <property type="protein sequence ID" value="PIA90547.1"/>
    <property type="molecule type" value="Genomic_DNA"/>
</dbReference>
<dbReference type="OrthoDB" id="3641710at2759"/>
<dbReference type="EMBL" id="LKMD01000107">
    <property type="protein sequence ID" value="PIA90548.1"/>
    <property type="molecule type" value="Genomic_DNA"/>
</dbReference>
<gene>
    <name evidence="2" type="ORF">CB0940_11501</name>
</gene>
<evidence type="ECO:0000313" key="2">
    <source>
        <dbReference type="EMBL" id="PIA90547.1"/>
    </source>
</evidence>
<reference evidence="2 3" key="1">
    <citation type="submission" date="2015-10" db="EMBL/GenBank/DDBJ databases">
        <title>The cercosporin biosynthetic gene cluster was horizontally transferred to several fungal lineages and shown to be expanded in Cercospora beticola based on microsynteny with recipient genomes.</title>
        <authorList>
            <person name="De Jonge R."/>
            <person name="Ebert M.K."/>
            <person name="Suttle J.C."/>
            <person name="Jurick Ii W.M."/>
            <person name="Secor G.A."/>
            <person name="Thomma B.P."/>
            <person name="Van De Peer Y."/>
            <person name="Bolton M.D."/>
        </authorList>
    </citation>
    <scope>NUCLEOTIDE SEQUENCE [LARGE SCALE GENOMIC DNA]</scope>
    <source>
        <strain evidence="2 3">09-40</strain>
    </source>
</reference>
<evidence type="ECO:0000313" key="3">
    <source>
        <dbReference type="Proteomes" id="UP000230605"/>
    </source>
</evidence>